<dbReference type="GO" id="GO:0005886">
    <property type="term" value="C:plasma membrane"/>
    <property type="evidence" value="ECO:0007669"/>
    <property type="project" value="TreeGrafter"/>
</dbReference>
<evidence type="ECO:0000256" key="2">
    <source>
        <dbReference type="ARBA" id="ARBA00034247"/>
    </source>
</evidence>
<evidence type="ECO:0000256" key="1">
    <source>
        <dbReference type="ARBA" id="ARBA00012528"/>
    </source>
</evidence>
<dbReference type="SUPFAM" id="SSF55073">
    <property type="entry name" value="Nucleotide cyclase"/>
    <property type="match status" value="1"/>
</dbReference>
<dbReference type="InterPro" id="IPR050469">
    <property type="entry name" value="Diguanylate_Cyclase"/>
</dbReference>
<dbReference type="InterPro" id="IPR043128">
    <property type="entry name" value="Rev_trsase/Diguanyl_cyclase"/>
</dbReference>
<evidence type="ECO:0000256" key="3">
    <source>
        <dbReference type="SAM" id="Phobius"/>
    </source>
</evidence>
<dbReference type="EMBL" id="JAMOIM010000146">
    <property type="protein sequence ID" value="MCW6513278.1"/>
    <property type="molecule type" value="Genomic_DNA"/>
</dbReference>
<dbReference type="Pfam" id="PF00990">
    <property type="entry name" value="GGDEF"/>
    <property type="match status" value="1"/>
</dbReference>
<dbReference type="Gene3D" id="3.30.450.20">
    <property type="entry name" value="PAS domain"/>
    <property type="match status" value="2"/>
</dbReference>
<feature type="non-terminal residue" evidence="5">
    <location>
        <position position="372"/>
    </location>
</feature>
<evidence type="ECO:0000259" key="4">
    <source>
        <dbReference type="PROSITE" id="PS50887"/>
    </source>
</evidence>
<accession>A0AA42CN92</accession>
<dbReference type="EC" id="2.7.7.65" evidence="1"/>
<dbReference type="Proteomes" id="UP001165667">
    <property type="component" value="Unassembled WGS sequence"/>
</dbReference>
<dbReference type="NCBIfam" id="TIGR00254">
    <property type="entry name" value="GGDEF"/>
    <property type="match status" value="1"/>
</dbReference>
<proteinExistence type="predicted"/>
<feature type="non-terminal residue" evidence="5">
    <location>
        <position position="1"/>
    </location>
</feature>
<dbReference type="PROSITE" id="PS50887">
    <property type="entry name" value="GGDEF"/>
    <property type="match status" value="1"/>
</dbReference>
<organism evidence="5 6">
    <name type="scientific">Lichenifustis flavocetrariae</name>
    <dbReference type="NCBI Taxonomy" id="2949735"/>
    <lineage>
        <taxon>Bacteria</taxon>
        <taxon>Pseudomonadati</taxon>
        <taxon>Pseudomonadota</taxon>
        <taxon>Alphaproteobacteria</taxon>
        <taxon>Hyphomicrobiales</taxon>
        <taxon>Lichenihabitantaceae</taxon>
        <taxon>Lichenifustis</taxon>
    </lineage>
</organism>
<dbReference type="InterPro" id="IPR000160">
    <property type="entry name" value="GGDEF_dom"/>
</dbReference>
<dbReference type="GO" id="GO:0043709">
    <property type="term" value="P:cell adhesion involved in single-species biofilm formation"/>
    <property type="evidence" value="ECO:0007669"/>
    <property type="project" value="TreeGrafter"/>
</dbReference>
<dbReference type="InterPro" id="IPR054327">
    <property type="entry name" value="His-kinase-like_sensor"/>
</dbReference>
<dbReference type="Pfam" id="PF22588">
    <property type="entry name" value="dCache_1_like"/>
    <property type="match status" value="1"/>
</dbReference>
<dbReference type="Gene3D" id="3.30.70.270">
    <property type="match status" value="1"/>
</dbReference>
<comment type="caution">
    <text evidence="5">The sequence shown here is derived from an EMBL/GenBank/DDBJ whole genome shotgun (WGS) entry which is preliminary data.</text>
</comment>
<dbReference type="PANTHER" id="PTHR45138:SF9">
    <property type="entry name" value="DIGUANYLATE CYCLASE DGCM-RELATED"/>
    <property type="match status" value="1"/>
</dbReference>
<feature type="domain" description="GGDEF" evidence="4">
    <location>
        <begin position="229"/>
        <end position="365"/>
    </location>
</feature>
<protein>
    <recommendedName>
        <fullName evidence="1">diguanylate cyclase</fullName>
        <ecNumber evidence="1">2.7.7.65</ecNumber>
    </recommendedName>
</protein>
<sequence>DCFADRDYFKVHTTGNDVGLFVSKPFLSRISGTWTIALTRRINNPDGSFGGVALASLKLSYLDKLYATLNQGAEDAITLFRTDGTVVTRKPFVSDVVNKSFRASDSFTRIRTPPVGSFEGPSPVSGQERLISFHRVGALPLIQVIEISAKGAYADWWRKTVIVGSVLGLLCLSSVSLLVLLNIELARRVKVEAVLARLAMTDGLTEVANRRRFDEVLETEWQRAMRDRTSIALLMIDADHFKAYNDTFGHQKGDELLRNLAACVASHVHRPADLVARYGGEEFVVLLPRTDLTGALAVAEMMRTAIVALAAPHPKAARKVATVSIGVTCMQPNRMSRSDELVTRADAALYQAKLDGRDCCRSAPDFERGAKV</sequence>
<feature type="transmembrane region" description="Helical" evidence="3">
    <location>
        <begin position="160"/>
        <end position="181"/>
    </location>
</feature>
<keyword evidence="3" id="KW-0812">Transmembrane</keyword>
<dbReference type="GO" id="GO:1902201">
    <property type="term" value="P:negative regulation of bacterial-type flagellum-dependent cell motility"/>
    <property type="evidence" value="ECO:0007669"/>
    <property type="project" value="TreeGrafter"/>
</dbReference>
<gene>
    <name evidence="5" type="ORF">M8523_36240</name>
</gene>
<name>A0AA42CN92_9HYPH</name>
<evidence type="ECO:0000313" key="5">
    <source>
        <dbReference type="EMBL" id="MCW6513278.1"/>
    </source>
</evidence>
<dbReference type="PANTHER" id="PTHR45138">
    <property type="entry name" value="REGULATORY COMPONENTS OF SENSORY TRANSDUCTION SYSTEM"/>
    <property type="match status" value="1"/>
</dbReference>
<dbReference type="FunFam" id="3.30.70.270:FF:000001">
    <property type="entry name" value="Diguanylate cyclase domain protein"/>
    <property type="match status" value="1"/>
</dbReference>
<dbReference type="AlphaFoldDB" id="A0AA42CN92"/>
<dbReference type="CDD" id="cd12914">
    <property type="entry name" value="PDC1_DGC_like"/>
    <property type="match status" value="1"/>
</dbReference>
<dbReference type="SMART" id="SM00267">
    <property type="entry name" value="GGDEF"/>
    <property type="match status" value="1"/>
</dbReference>
<evidence type="ECO:0000313" key="6">
    <source>
        <dbReference type="Proteomes" id="UP001165667"/>
    </source>
</evidence>
<keyword evidence="3" id="KW-0472">Membrane</keyword>
<dbReference type="CDD" id="cd12915">
    <property type="entry name" value="PDC2_DGC_like"/>
    <property type="match status" value="1"/>
</dbReference>
<reference evidence="5" key="1">
    <citation type="submission" date="2022-05" db="EMBL/GenBank/DDBJ databases">
        <authorList>
            <person name="Pankratov T."/>
        </authorList>
    </citation>
    <scope>NUCLEOTIDE SEQUENCE</scope>
    <source>
        <strain evidence="5">BP6-180914</strain>
    </source>
</reference>
<comment type="catalytic activity">
    <reaction evidence="2">
        <text>2 GTP = 3',3'-c-di-GMP + 2 diphosphate</text>
        <dbReference type="Rhea" id="RHEA:24898"/>
        <dbReference type="ChEBI" id="CHEBI:33019"/>
        <dbReference type="ChEBI" id="CHEBI:37565"/>
        <dbReference type="ChEBI" id="CHEBI:58805"/>
        <dbReference type="EC" id="2.7.7.65"/>
    </reaction>
</comment>
<keyword evidence="3" id="KW-1133">Transmembrane helix</keyword>
<keyword evidence="6" id="KW-1185">Reference proteome</keyword>
<dbReference type="RefSeq" id="WP_282589650.1">
    <property type="nucleotide sequence ID" value="NZ_JAMOIM010000146.1"/>
</dbReference>
<dbReference type="InterPro" id="IPR029787">
    <property type="entry name" value="Nucleotide_cyclase"/>
</dbReference>
<dbReference type="GO" id="GO:0052621">
    <property type="term" value="F:diguanylate cyclase activity"/>
    <property type="evidence" value="ECO:0007669"/>
    <property type="project" value="UniProtKB-EC"/>
</dbReference>
<dbReference type="CDD" id="cd01949">
    <property type="entry name" value="GGDEF"/>
    <property type="match status" value="1"/>
</dbReference>